<proteinExistence type="predicted"/>
<name>A0A6N8JAD6_9BACT</name>
<dbReference type="RefSeq" id="WP_157300565.1">
    <property type="nucleotide sequence ID" value="NZ_BAAAZB010000005.1"/>
</dbReference>
<evidence type="ECO:0000313" key="3">
    <source>
        <dbReference type="EMBL" id="MVT41924.1"/>
    </source>
</evidence>
<accession>A0A6N8JAD6</accession>
<feature type="transmembrane region" description="Helical" evidence="2">
    <location>
        <begin position="16"/>
        <end position="39"/>
    </location>
</feature>
<feature type="region of interest" description="Disordered" evidence="1">
    <location>
        <begin position="93"/>
        <end position="114"/>
    </location>
</feature>
<keyword evidence="2" id="KW-0812">Transmembrane</keyword>
<keyword evidence="2" id="KW-1133">Transmembrane helix</keyword>
<protein>
    <submittedName>
        <fullName evidence="3">Uncharacterized protein</fullName>
    </submittedName>
</protein>
<evidence type="ECO:0000256" key="2">
    <source>
        <dbReference type="SAM" id="Phobius"/>
    </source>
</evidence>
<feature type="compositionally biased region" description="Polar residues" evidence="1">
    <location>
        <begin position="93"/>
        <end position="106"/>
    </location>
</feature>
<keyword evidence="2" id="KW-0472">Membrane</keyword>
<dbReference type="EMBL" id="WRXO01000004">
    <property type="protein sequence ID" value="MVT41924.1"/>
    <property type="molecule type" value="Genomic_DNA"/>
</dbReference>
<evidence type="ECO:0000313" key="4">
    <source>
        <dbReference type="Proteomes" id="UP000468388"/>
    </source>
</evidence>
<dbReference type="Proteomes" id="UP000468388">
    <property type="component" value="Unassembled WGS sequence"/>
</dbReference>
<gene>
    <name evidence="3" type="ORF">GO495_15140</name>
</gene>
<dbReference type="AlphaFoldDB" id="A0A6N8JAD6"/>
<organism evidence="3 4">
    <name type="scientific">Chitinophaga oryziterrae</name>
    <dbReference type="NCBI Taxonomy" id="1031224"/>
    <lineage>
        <taxon>Bacteria</taxon>
        <taxon>Pseudomonadati</taxon>
        <taxon>Bacteroidota</taxon>
        <taxon>Chitinophagia</taxon>
        <taxon>Chitinophagales</taxon>
        <taxon>Chitinophagaceae</taxon>
        <taxon>Chitinophaga</taxon>
    </lineage>
</organism>
<sequence length="121" mass="13659">MFNPITWKIFKLRQPAFMLLHTCMMAGVVVLYSSCALNNRGYQSPPPRMGAEYRFEDGLRKEKHPQYLFDKKTRKDLARMGLPAGHSNVATSAAVPSSSFSKTPPVTDSIHRDTTFKVLPQ</sequence>
<dbReference type="OrthoDB" id="671751at2"/>
<keyword evidence="4" id="KW-1185">Reference proteome</keyword>
<reference evidence="3 4" key="1">
    <citation type="submission" date="2019-12" db="EMBL/GenBank/DDBJ databases">
        <title>The draft genomic sequence of strain Chitinophaga oryziterrae JCM 16595.</title>
        <authorList>
            <person name="Zhang X."/>
        </authorList>
    </citation>
    <scope>NUCLEOTIDE SEQUENCE [LARGE SCALE GENOMIC DNA]</scope>
    <source>
        <strain evidence="3 4">JCM 16595</strain>
    </source>
</reference>
<comment type="caution">
    <text evidence="3">The sequence shown here is derived from an EMBL/GenBank/DDBJ whole genome shotgun (WGS) entry which is preliminary data.</text>
</comment>
<evidence type="ECO:0000256" key="1">
    <source>
        <dbReference type="SAM" id="MobiDB-lite"/>
    </source>
</evidence>